<dbReference type="EMBL" id="JACOQE010000004">
    <property type="protein sequence ID" value="MBC5740545.1"/>
    <property type="molecule type" value="Genomic_DNA"/>
</dbReference>
<evidence type="ECO:0000259" key="9">
    <source>
        <dbReference type="PROSITE" id="PS52029"/>
    </source>
</evidence>
<keyword evidence="11" id="KW-1185">Reference proteome</keyword>
<evidence type="ECO:0000256" key="3">
    <source>
        <dbReference type="ARBA" id="ARBA00022960"/>
    </source>
</evidence>
<proteinExistence type="predicted"/>
<keyword evidence="4 6" id="KW-0573">Peptidoglycan synthesis</keyword>
<evidence type="ECO:0000256" key="8">
    <source>
        <dbReference type="SAM" id="SignalP"/>
    </source>
</evidence>
<gene>
    <name evidence="10" type="ORF">H8Z79_08730</name>
</gene>
<evidence type="ECO:0000313" key="10">
    <source>
        <dbReference type="EMBL" id="MBC5740545.1"/>
    </source>
</evidence>
<reference evidence="10 11" key="1">
    <citation type="submission" date="2020-08" db="EMBL/GenBank/DDBJ databases">
        <title>Genome public.</title>
        <authorList>
            <person name="Liu C."/>
            <person name="Sun Q."/>
        </authorList>
    </citation>
    <scope>NUCLEOTIDE SEQUENCE [LARGE SCALE GENOMIC DNA]</scope>
    <source>
        <strain evidence="10 11">27-44</strain>
    </source>
</reference>
<comment type="pathway">
    <text evidence="1 6">Cell wall biogenesis; peptidoglycan biosynthesis.</text>
</comment>
<keyword evidence="5 6" id="KW-0961">Cell wall biogenesis/degradation</keyword>
<feature type="chain" id="PRO_5045597029" evidence="8">
    <location>
        <begin position="23"/>
        <end position="866"/>
    </location>
</feature>
<evidence type="ECO:0000256" key="2">
    <source>
        <dbReference type="ARBA" id="ARBA00022679"/>
    </source>
</evidence>
<dbReference type="SUPFAM" id="SSF69360">
    <property type="entry name" value="Cell wall binding repeat"/>
    <property type="match status" value="2"/>
</dbReference>
<feature type="region of interest" description="Disordered" evidence="7">
    <location>
        <begin position="46"/>
        <end position="104"/>
    </location>
</feature>
<feature type="domain" description="L,D-TPase catalytic" evidence="9">
    <location>
        <begin position="707"/>
        <end position="830"/>
    </location>
</feature>
<dbReference type="Gene3D" id="2.10.270.10">
    <property type="entry name" value="Cholin Binding"/>
    <property type="match status" value="4"/>
</dbReference>
<accession>A0ABR7I2C6</accession>
<keyword evidence="8" id="KW-0732">Signal</keyword>
<dbReference type="Proteomes" id="UP000633936">
    <property type="component" value="Unassembled WGS sequence"/>
</dbReference>
<evidence type="ECO:0000256" key="7">
    <source>
        <dbReference type="SAM" id="MobiDB-lite"/>
    </source>
</evidence>
<dbReference type="Gene3D" id="2.40.440.10">
    <property type="entry name" value="L,D-transpeptidase catalytic domain-like"/>
    <property type="match status" value="1"/>
</dbReference>
<evidence type="ECO:0000256" key="5">
    <source>
        <dbReference type="ARBA" id="ARBA00023316"/>
    </source>
</evidence>
<dbReference type="RefSeq" id="WP_118039099.1">
    <property type="nucleotide sequence ID" value="NZ_JACOQE010000004.1"/>
</dbReference>
<evidence type="ECO:0000256" key="6">
    <source>
        <dbReference type="PROSITE-ProRule" id="PRU01373"/>
    </source>
</evidence>
<sequence>MKKRVVAIMLSLTMCLSMTAEASAASEADFTAETAVSDVSEAAVFDDTADEGSSDDAVVVEPDDTGADDVQIDMGSDEDTNTDDTKETNEQESEGGAFSSEDEAVDIQIYGPDETTGAEDSSDQIAAEWLNGQEAAVKETRWIEENGKWKLEKPVAKPVVVPSEESVEAPAEENASDDEVLVASEENQDAEIAAEPQDEASAETVEAQDQASAETVEAQDEASAETVEAQDVEAAQAASPYFTSADGLVKVTTMNTDSANTELAEGYYTFDKDGYLVTGRSQVENDYYYFKTSDEVNVIKDLGTDAITPYNSELGQKITNAWKWNAADQVFNYYGNDGKQETIAPNKIYTINGDSYFLLSGGKPYVGTRTIDKAIYSFRSAVNSSDIPGKMICNAWVSENTKNGVQWRYFGSDGRYQKKGIGAYKVLADSKDYYLLDANGYLIKGKMVKAANKYYYMSKKNGVVYREKLVKYGKYRYYFTSDGRRATWKKRWVLCKGAGNRYYYFGKTAGRVQEKKGIQKVTVKGKFKGWFYFSQKGNILQNKWVSGRYYKADGSMASGLTKIGSRYYFFQRSTQKAYRGKVYKSQWIKFNNKYYCASKNGILYVNGWRRVSCGGHKYYFYFKDCVAQTNQKIKRGDVYGTLDGRGRFIESGWVVVNSSRNLVRYMDPKTGKYVKNTIKEINGIQYRFDKKGYRVNDRTNEVKRSKYYLSCDRVNGLMTVYADKSRTIPIKTIRVSVGNPTTLTPAGTFTVKRSLRWQPLMGPSWGQYGSHVVGGIYVHSVACGEKNDHNLPVGEYLRLGNPASHGCIRCCVADAKWVFDNCNGSEIKIYDGIYKSDEALKGPLGRKALTPLRGAKNFDPTDPAYN</sequence>
<feature type="signal peptide" evidence="8">
    <location>
        <begin position="1"/>
        <end position="22"/>
    </location>
</feature>
<dbReference type="CDD" id="cd16913">
    <property type="entry name" value="YkuD_like"/>
    <property type="match status" value="1"/>
</dbReference>
<feature type="active site" description="Nucleophile" evidence="6">
    <location>
        <position position="807"/>
    </location>
</feature>
<dbReference type="PROSITE" id="PS52029">
    <property type="entry name" value="LD_TPASE"/>
    <property type="match status" value="1"/>
</dbReference>
<keyword evidence="3 6" id="KW-0133">Cell shape</keyword>
<feature type="active site" description="Proton donor/acceptor" evidence="6">
    <location>
        <position position="779"/>
    </location>
</feature>
<keyword evidence="2" id="KW-0808">Transferase</keyword>
<evidence type="ECO:0000256" key="1">
    <source>
        <dbReference type="ARBA" id="ARBA00004752"/>
    </source>
</evidence>
<protein>
    <submittedName>
        <fullName evidence="10">L,D-transpeptidase family protein</fullName>
    </submittedName>
</protein>
<dbReference type="InterPro" id="IPR038063">
    <property type="entry name" value="Transpep_catalytic_dom"/>
</dbReference>
<evidence type="ECO:0000313" key="11">
    <source>
        <dbReference type="Proteomes" id="UP000633936"/>
    </source>
</evidence>
<feature type="compositionally biased region" description="Acidic residues" evidence="7">
    <location>
        <begin position="61"/>
        <end position="82"/>
    </location>
</feature>
<dbReference type="SUPFAM" id="SSF141523">
    <property type="entry name" value="L,D-transpeptidase catalytic domain-like"/>
    <property type="match status" value="1"/>
</dbReference>
<name>A0ABR7I2C6_9FIRM</name>
<organism evidence="10 11">
    <name type="scientific">Blautia intestinalis</name>
    <dbReference type="NCBI Taxonomy" id="2763028"/>
    <lineage>
        <taxon>Bacteria</taxon>
        <taxon>Bacillati</taxon>
        <taxon>Bacillota</taxon>
        <taxon>Clostridia</taxon>
        <taxon>Lachnospirales</taxon>
        <taxon>Lachnospiraceae</taxon>
        <taxon>Blautia</taxon>
    </lineage>
</organism>
<dbReference type="InterPro" id="IPR005490">
    <property type="entry name" value="LD_TPept_cat_dom"/>
</dbReference>
<dbReference type="Pfam" id="PF03734">
    <property type="entry name" value="YkuD"/>
    <property type="match status" value="1"/>
</dbReference>
<comment type="caution">
    <text evidence="10">The sequence shown here is derived from an EMBL/GenBank/DDBJ whole genome shotgun (WGS) entry which is preliminary data.</text>
</comment>
<evidence type="ECO:0000256" key="4">
    <source>
        <dbReference type="ARBA" id="ARBA00022984"/>
    </source>
</evidence>